<feature type="domain" description="GP-PDE" evidence="2">
    <location>
        <begin position="36"/>
        <end position="272"/>
    </location>
</feature>
<name>A0A9D1FB07_9FIRM</name>
<dbReference type="PROSITE" id="PS51704">
    <property type="entry name" value="GP_PDE"/>
    <property type="match status" value="1"/>
</dbReference>
<keyword evidence="1" id="KW-1133">Transmembrane helix</keyword>
<dbReference type="PANTHER" id="PTHR46211">
    <property type="entry name" value="GLYCEROPHOSPHORYL DIESTER PHOSPHODIESTERASE"/>
    <property type="match status" value="1"/>
</dbReference>
<dbReference type="EMBL" id="DVJJ01000149">
    <property type="protein sequence ID" value="HIS65660.1"/>
    <property type="molecule type" value="Genomic_DNA"/>
</dbReference>
<dbReference type="AlphaFoldDB" id="A0A9D1FB07"/>
<protein>
    <submittedName>
        <fullName evidence="3">Glycerophosphodiester phosphodiesterase</fullName>
    </submittedName>
</protein>
<feature type="transmembrane region" description="Helical" evidence="1">
    <location>
        <begin position="6"/>
        <end position="24"/>
    </location>
</feature>
<evidence type="ECO:0000259" key="2">
    <source>
        <dbReference type="PROSITE" id="PS51704"/>
    </source>
</evidence>
<sequence length="272" mass="31155">MAVFSGLLYGLLALFLLYLLLLRCKRRLRRWPLLTQYRYAHRGLHDEAAGIPENSLTAFRRAAEMGYGAELDVHLTRDGRLVVIHDSDLTRLCGVSRQVEEMTAAELSGLRLRGTEEPIPFLEQVLPLFVDRQPLVIEMKVARNSVQLVDALCAALEGYRGDYCVECFDPWALYVLRLRRPDCIRGQLSKKFAGDKHVHPLVGFLAGNLLLNWLSKPDFIAYRYGDRRNLSLRLCRKLYRVQEFSWTITDAQQQKQAEDGGATIIFEGFLPQ</sequence>
<dbReference type="PANTHER" id="PTHR46211:SF1">
    <property type="entry name" value="GLYCEROPHOSPHODIESTER PHOSPHODIESTERASE, CYTOPLASMIC"/>
    <property type="match status" value="1"/>
</dbReference>
<dbReference type="Proteomes" id="UP000886741">
    <property type="component" value="Unassembled WGS sequence"/>
</dbReference>
<proteinExistence type="predicted"/>
<dbReference type="InterPro" id="IPR017946">
    <property type="entry name" value="PLC-like_Pdiesterase_TIM-brl"/>
</dbReference>
<gene>
    <name evidence="3" type="ORF">IAA83_09905</name>
</gene>
<evidence type="ECO:0000256" key="1">
    <source>
        <dbReference type="SAM" id="Phobius"/>
    </source>
</evidence>
<keyword evidence="1" id="KW-0812">Transmembrane</keyword>
<dbReference type="SUPFAM" id="SSF51695">
    <property type="entry name" value="PLC-like phosphodiesterases"/>
    <property type="match status" value="1"/>
</dbReference>
<reference evidence="3" key="2">
    <citation type="journal article" date="2021" name="PeerJ">
        <title>Extensive microbial diversity within the chicken gut microbiome revealed by metagenomics and culture.</title>
        <authorList>
            <person name="Gilroy R."/>
            <person name="Ravi A."/>
            <person name="Getino M."/>
            <person name="Pursley I."/>
            <person name="Horton D.L."/>
            <person name="Alikhan N.F."/>
            <person name="Baker D."/>
            <person name="Gharbi K."/>
            <person name="Hall N."/>
            <person name="Watson M."/>
            <person name="Adriaenssens E.M."/>
            <person name="Foster-Nyarko E."/>
            <person name="Jarju S."/>
            <person name="Secka A."/>
            <person name="Antonio M."/>
            <person name="Oren A."/>
            <person name="Chaudhuri R.R."/>
            <person name="La Ragione R."/>
            <person name="Hildebrand F."/>
            <person name="Pallen M.J."/>
        </authorList>
    </citation>
    <scope>NUCLEOTIDE SEQUENCE</scope>
    <source>
        <strain evidence="3">ChiBcec16-1751</strain>
    </source>
</reference>
<evidence type="ECO:0000313" key="4">
    <source>
        <dbReference type="Proteomes" id="UP000886741"/>
    </source>
</evidence>
<organism evidence="3 4">
    <name type="scientific">Candidatus Avoscillospira avistercoris</name>
    <dbReference type="NCBI Taxonomy" id="2840707"/>
    <lineage>
        <taxon>Bacteria</taxon>
        <taxon>Bacillati</taxon>
        <taxon>Bacillota</taxon>
        <taxon>Clostridia</taxon>
        <taxon>Eubacteriales</taxon>
        <taxon>Oscillospiraceae</taxon>
        <taxon>Oscillospiraceae incertae sedis</taxon>
        <taxon>Candidatus Avoscillospira</taxon>
    </lineage>
</organism>
<comment type="caution">
    <text evidence="3">The sequence shown here is derived from an EMBL/GenBank/DDBJ whole genome shotgun (WGS) entry which is preliminary data.</text>
</comment>
<accession>A0A9D1FB07</accession>
<dbReference type="Pfam" id="PF03009">
    <property type="entry name" value="GDPD"/>
    <property type="match status" value="1"/>
</dbReference>
<keyword evidence="1" id="KW-0472">Membrane</keyword>
<dbReference type="InterPro" id="IPR030395">
    <property type="entry name" value="GP_PDE_dom"/>
</dbReference>
<dbReference type="GO" id="GO:0008081">
    <property type="term" value="F:phosphoric diester hydrolase activity"/>
    <property type="evidence" value="ECO:0007669"/>
    <property type="project" value="InterPro"/>
</dbReference>
<dbReference type="Gene3D" id="3.20.20.190">
    <property type="entry name" value="Phosphatidylinositol (PI) phosphodiesterase"/>
    <property type="match status" value="1"/>
</dbReference>
<dbReference type="GO" id="GO:0006629">
    <property type="term" value="P:lipid metabolic process"/>
    <property type="evidence" value="ECO:0007669"/>
    <property type="project" value="InterPro"/>
</dbReference>
<evidence type="ECO:0000313" key="3">
    <source>
        <dbReference type="EMBL" id="HIS65660.1"/>
    </source>
</evidence>
<reference evidence="3" key="1">
    <citation type="submission" date="2020-10" db="EMBL/GenBank/DDBJ databases">
        <authorList>
            <person name="Gilroy R."/>
        </authorList>
    </citation>
    <scope>NUCLEOTIDE SEQUENCE</scope>
    <source>
        <strain evidence="3">ChiBcec16-1751</strain>
    </source>
</reference>